<sequence>MQADREATTKTNINPTAENIAEHMHLVHRVVAHFMRRLPRSVQREDLVAAGTMGLFQALRASAHTCSEMFASYARIRIRGAIVDELRRHDWSPRRRRTPGTPDTQASIDNGTTGTTNVIALRRQPAPGGANANANASGNGSASANAEAPASEPRVRIAVVGFDDLPPQLALAATGIAEGDGSSPLDELLERREFEALHAAVDELPPRERAIVRMRYFEGMPSKAIASSLGLSEARISQLHARATSRLREILLNQEGASESEVELAA</sequence>
<dbReference type="InterPro" id="IPR007630">
    <property type="entry name" value="RNA_pol_sigma70_r4"/>
</dbReference>
<dbReference type="GO" id="GO:0016987">
    <property type="term" value="F:sigma factor activity"/>
    <property type="evidence" value="ECO:0007669"/>
    <property type="project" value="UniProtKB-KW"/>
</dbReference>
<feature type="domain" description="RNA polymerase sigma-70 region 4" evidence="7">
    <location>
        <begin position="200"/>
        <end position="249"/>
    </location>
</feature>
<feature type="domain" description="RNA polymerase sigma-70 region 2" evidence="6">
    <location>
        <begin position="22"/>
        <end position="91"/>
    </location>
</feature>
<dbReference type="NCBIfam" id="TIGR02937">
    <property type="entry name" value="sigma70-ECF"/>
    <property type="match status" value="1"/>
</dbReference>
<keyword evidence="8" id="KW-0282">Flagellum</keyword>
<dbReference type="SUPFAM" id="SSF88946">
    <property type="entry name" value="Sigma2 domain of RNA polymerase sigma factors"/>
    <property type="match status" value="1"/>
</dbReference>
<keyword evidence="1" id="KW-0805">Transcription regulation</keyword>
<protein>
    <submittedName>
        <fullName evidence="8">RNA polymerase sigma factor for flagellar operon</fullName>
    </submittedName>
</protein>
<evidence type="ECO:0000259" key="6">
    <source>
        <dbReference type="Pfam" id="PF04542"/>
    </source>
</evidence>
<dbReference type="InterPro" id="IPR013324">
    <property type="entry name" value="RNA_pol_sigma_r3/r4-like"/>
</dbReference>
<dbReference type="SUPFAM" id="SSF88659">
    <property type="entry name" value="Sigma3 and sigma4 domains of RNA polymerase sigma factors"/>
    <property type="match status" value="1"/>
</dbReference>
<organism evidence="8 9">
    <name type="scientific">Labilithrix luteola</name>
    <dbReference type="NCBI Taxonomy" id="1391654"/>
    <lineage>
        <taxon>Bacteria</taxon>
        <taxon>Pseudomonadati</taxon>
        <taxon>Myxococcota</taxon>
        <taxon>Polyangia</taxon>
        <taxon>Polyangiales</taxon>
        <taxon>Labilitrichaceae</taxon>
        <taxon>Labilithrix</taxon>
    </lineage>
</organism>
<dbReference type="Proteomes" id="UP000064967">
    <property type="component" value="Chromosome"/>
</dbReference>
<evidence type="ECO:0000259" key="7">
    <source>
        <dbReference type="Pfam" id="PF04545"/>
    </source>
</evidence>
<dbReference type="InterPro" id="IPR014284">
    <property type="entry name" value="RNA_pol_sigma-70_dom"/>
</dbReference>
<dbReference type="EMBL" id="CP012333">
    <property type="protein sequence ID" value="AKV00982.1"/>
    <property type="molecule type" value="Genomic_DNA"/>
</dbReference>
<dbReference type="Gene3D" id="1.20.140.160">
    <property type="match status" value="1"/>
</dbReference>
<dbReference type="STRING" id="1391654.AKJ09_07645"/>
<evidence type="ECO:0000256" key="5">
    <source>
        <dbReference type="SAM" id="MobiDB-lite"/>
    </source>
</evidence>
<dbReference type="GO" id="GO:0006352">
    <property type="term" value="P:DNA-templated transcription initiation"/>
    <property type="evidence" value="ECO:0007669"/>
    <property type="project" value="InterPro"/>
</dbReference>
<dbReference type="Pfam" id="PF04545">
    <property type="entry name" value="Sigma70_r4"/>
    <property type="match status" value="1"/>
</dbReference>
<keyword evidence="4" id="KW-0804">Transcription</keyword>
<evidence type="ECO:0000256" key="3">
    <source>
        <dbReference type="ARBA" id="ARBA00023125"/>
    </source>
</evidence>
<keyword evidence="9" id="KW-1185">Reference proteome</keyword>
<keyword evidence="8" id="KW-0969">Cilium</keyword>
<accession>A0A0K1Q5P5</accession>
<dbReference type="KEGG" id="llu:AKJ09_07645"/>
<evidence type="ECO:0000313" key="9">
    <source>
        <dbReference type="Proteomes" id="UP000064967"/>
    </source>
</evidence>
<keyword evidence="2" id="KW-0731">Sigma factor</keyword>
<dbReference type="InterPro" id="IPR000943">
    <property type="entry name" value="RNA_pol_sigma70"/>
</dbReference>
<evidence type="ECO:0000256" key="2">
    <source>
        <dbReference type="ARBA" id="ARBA00023082"/>
    </source>
</evidence>
<evidence type="ECO:0000313" key="8">
    <source>
        <dbReference type="EMBL" id="AKV00982.1"/>
    </source>
</evidence>
<evidence type="ECO:0000256" key="1">
    <source>
        <dbReference type="ARBA" id="ARBA00023015"/>
    </source>
</evidence>
<dbReference type="CDD" id="cd06171">
    <property type="entry name" value="Sigma70_r4"/>
    <property type="match status" value="1"/>
</dbReference>
<dbReference type="GO" id="GO:0003677">
    <property type="term" value="F:DNA binding"/>
    <property type="evidence" value="ECO:0007669"/>
    <property type="project" value="UniProtKB-KW"/>
</dbReference>
<dbReference type="InterPro" id="IPR013325">
    <property type="entry name" value="RNA_pol_sigma_r2"/>
</dbReference>
<dbReference type="Pfam" id="PF04542">
    <property type="entry name" value="Sigma70_r2"/>
    <property type="match status" value="1"/>
</dbReference>
<feature type="region of interest" description="Disordered" evidence="5">
    <location>
        <begin position="125"/>
        <end position="149"/>
    </location>
</feature>
<evidence type="ECO:0000256" key="4">
    <source>
        <dbReference type="ARBA" id="ARBA00023163"/>
    </source>
</evidence>
<feature type="region of interest" description="Disordered" evidence="5">
    <location>
        <begin position="90"/>
        <end position="113"/>
    </location>
</feature>
<keyword evidence="8" id="KW-0966">Cell projection</keyword>
<dbReference type="AlphaFoldDB" id="A0A0K1Q5P5"/>
<dbReference type="InterPro" id="IPR007627">
    <property type="entry name" value="RNA_pol_sigma70_r2"/>
</dbReference>
<name>A0A0K1Q5P5_9BACT</name>
<dbReference type="PANTHER" id="PTHR30385">
    <property type="entry name" value="SIGMA FACTOR F FLAGELLAR"/>
    <property type="match status" value="1"/>
</dbReference>
<dbReference type="RefSeq" id="WP_169928115.1">
    <property type="nucleotide sequence ID" value="NZ_CP012333.1"/>
</dbReference>
<reference evidence="8 9" key="1">
    <citation type="submission" date="2015-08" db="EMBL/GenBank/DDBJ databases">
        <authorList>
            <person name="Babu N.S."/>
            <person name="Beckwith C.J."/>
            <person name="Beseler K.G."/>
            <person name="Brison A."/>
            <person name="Carone J.V."/>
            <person name="Caskin T.P."/>
            <person name="Diamond M."/>
            <person name="Durham M.E."/>
            <person name="Foxe J.M."/>
            <person name="Go M."/>
            <person name="Henderson B.A."/>
            <person name="Jones I.B."/>
            <person name="McGettigan J.A."/>
            <person name="Micheletti S.J."/>
            <person name="Nasrallah M.E."/>
            <person name="Ortiz D."/>
            <person name="Piller C.R."/>
            <person name="Privatt S.R."/>
            <person name="Schneider S.L."/>
            <person name="Sharp S."/>
            <person name="Smith T.C."/>
            <person name="Stanton J.D."/>
            <person name="Ullery H.E."/>
            <person name="Wilson R.J."/>
            <person name="Serrano M.G."/>
            <person name="Buck G."/>
            <person name="Lee V."/>
            <person name="Wang Y."/>
            <person name="Carvalho R."/>
            <person name="Voegtly L."/>
            <person name="Shi R."/>
            <person name="Duckworth R."/>
            <person name="Johnson A."/>
            <person name="Loviza R."/>
            <person name="Walstead R."/>
            <person name="Shah Z."/>
            <person name="Kiflezghi M."/>
            <person name="Wade K."/>
            <person name="Ball S.L."/>
            <person name="Bradley K.W."/>
            <person name="Asai D.J."/>
            <person name="Bowman C.A."/>
            <person name="Russell D.A."/>
            <person name="Pope W.H."/>
            <person name="Jacobs-Sera D."/>
            <person name="Hendrix R.W."/>
            <person name="Hatfull G.F."/>
        </authorList>
    </citation>
    <scope>NUCLEOTIDE SEQUENCE [LARGE SCALE GENOMIC DNA]</scope>
    <source>
        <strain evidence="8 9">DSM 27648</strain>
    </source>
</reference>
<proteinExistence type="predicted"/>
<dbReference type="PRINTS" id="PR00046">
    <property type="entry name" value="SIGMA70FCT"/>
</dbReference>
<gene>
    <name evidence="8" type="ORF">AKJ09_07645</name>
</gene>
<keyword evidence="3" id="KW-0238">DNA-binding</keyword>
<dbReference type="Gene3D" id="1.10.1740.10">
    <property type="match status" value="1"/>
</dbReference>